<reference evidence="9 10" key="1">
    <citation type="submission" date="2023-11" db="EMBL/GenBank/DDBJ databases">
        <title>An acidophilic fungus is an integral part of prey digestion in a carnivorous sundew plant.</title>
        <authorList>
            <person name="Tsai I.J."/>
        </authorList>
    </citation>
    <scope>NUCLEOTIDE SEQUENCE [LARGE SCALE GENOMIC DNA]</scope>
    <source>
        <strain evidence="9">169a</strain>
    </source>
</reference>
<dbReference type="InterPro" id="IPR000701">
    <property type="entry name" value="SuccDH_FuR_B_TM-su"/>
</dbReference>
<dbReference type="GO" id="GO:0016020">
    <property type="term" value="C:membrane"/>
    <property type="evidence" value="ECO:0007669"/>
    <property type="project" value="UniProtKB-SubCell"/>
</dbReference>
<dbReference type="Gene3D" id="1.20.1300.10">
    <property type="entry name" value="Fumarate reductase/succinate dehydrogenase, transmembrane subunit"/>
    <property type="match status" value="1"/>
</dbReference>
<dbReference type="InterPro" id="IPR034804">
    <property type="entry name" value="SQR/QFR_C/D"/>
</dbReference>
<evidence type="ECO:0000256" key="4">
    <source>
        <dbReference type="ARBA" id="ARBA00022723"/>
    </source>
</evidence>
<evidence type="ECO:0000256" key="8">
    <source>
        <dbReference type="SAM" id="Phobius"/>
    </source>
</evidence>
<name>A0AAQ3M8R1_9PEZI</name>
<organism evidence="9 10">
    <name type="scientific">Acrodontium crateriforme</name>
    <dbReference type="NCBI Taxonomy" id="150365"/>
    <lineage>
        <taxon>Eukaryota</taxon>
        <taxon>Fungi</taxon>
        <taxon>Dikarya</taxon>
        <taxon>Ascomycota</taxon>
        <taxon>Pezizomycotina</taxon>
        <taxon>Dothideomycetes</taxon>
        <taxon>Dothideomycetidae</taxon>
        <taxon>Mycosphaerellales</taxon>
        <taxon>Teratosphaeriaceae</taxon>
        <taxon>Acrodontium</taxon>
    </lineage>
</organism>
<evidence type="ECO:0000313" key="9">
    <source>
        <dbReference type="EMBL" id="WPH03769.1"/>
    </source>
</evidence>
<dbReference type="GO" id="GO:0006099">
    <property type="term" value="P:tricarboxylic acid cycle"/>
    <property type="evidence" value="ECO:0007669"/>
    <property type="project" value="InterPro"/>
</dbReference>
<keyword evidence="10" id="KW-1185">Reference proteome</keyword>
<dbReference type="AlphaFoldDB" id="A0AAQ3M8R1"/>
<keyword evidence="2" id="KW-0349">Heme</keyword>
<keyword evidence="3 8" id="KW-0812">Transmembrane</keyword>
<dbReference type="PANTHER" id="PTHR10978">
    <property type="entry name" value="SUCCINATE DEHYDROGENASE CYTOCHROME B560 SUBUNIT"/>
    <property type="match status" value="1"/>
</dbReference>
<dbReference type="Pfam" id="PF01127">
    <property type="entry name" value="Sdh_cyt"/>
    <property type="match status" value="1"/>
</dbReference>
<dbReference type="Proteomes" id="UP001303373">
    <property type="component" value="Chromosome 11"/>
</dbReference>
<dbReference type="EMBL" id="CP138590">
    <property type="protein sequence ID" value="WPH03769.1"/>
    <property type="molecule type" value="Genomic_DNA"/>
</dbReference>
<keyword evidence="7 8" id="KW-0472">Membrane</keyword>
<proteinExistence type="predicted"/>
<protein>
    <recommendedName>
        <fullName evidence="11">Succinate dehydrogenase subunit C</fullName>
    </recommendedName>
</protein>
<dbReference type="PANTHER" id="PTHR10978:SF5">
    <property type="entry name" value="SUCCINATE DEHYDROGENASE CYTOCHROME B560 SUBUNIT, MITOCHONDRIAL"/>
    <property type="match status" value="1"/>
</dbReference>
<evidence type="ECO:0000256" key="6">
    <source>
        <dbReference type="ARBA" id="ARBA00023004"/>
    </source>
</evidence>
<gene>
    <name evidence="9" type="ORF">R9X50_00665200</name>
</gene>
<dbReference type="GO" id="GO:0009055">
    <property type="term" value="F:electron transfer activity"/>
    <property type="evidence" value="ECO:0007669"/>
    <property type="project" value="InterPro"/>
</dbReference>
<evidence type="ECO:0008006" key="11">
    <source>
        <dbReference type="Google" id="ProtNLM"/>
    </source>
</evidence>
<dbReference type="NCBIfam" id="TIGR02970">
    <property type="entry name" value="succ_dehyd_cytB"/>
    <property type="match status" value="1"/>
</dbReference>
<dbReference type="GO" id="GO:0006121">
    <property type="term" value="P:mitochondrial electron transport, succinate to ubiquinone"/>
    <property type="evidence" value="ECO:0007669"/>
    <property type="project" value="TreeGrafter"/>
</dbReference>
<keyword evidence="4" id="KW-0479">Metal-binding</keyword>
<dbReference type="InterPro" id="IPR014314">
    <property type="entry name" value="Succ_DH_cytb556"/>
</dbReference>
<evidence type="ECO:0000256" key="7">
    <source>
        <dbReference type="ARBA" id="ARBA00023136"/>
    </source>
</evidence>
<dbReference type="SUPFAM" id="SSF81343">
    <property type="entry name" value="Fumarate reductase respiratory complex transmembrane subunits"/>
    <property type="match status" value="1"/>
</dbReference>
<sequence>MLPQRMAQQTLRRLAVQNPAYRFAIPTAAVASTNAFRLQRRLVATQSVSPEEATESILAKQRLVRPVAPHLSIYKPQITWYLSALERVTGCFLSAGFYVFGTLYLAAPMLGLHMESAVMAASFATWPLLIKFPLKAFVAWLFTFHGFNSLRHLVWDTASAIQNGTVNKTGWTVVGLSVASALGLAML</sequence>
<evidence type="ECO:0000256" key="5">
    <source>
        <dbReference type="ARBA" id="ARBA00022989"/>
    </source>
</evidence>
<comment type="subcellular location">
    <subcellularLocation>
        <location evidence="1">Membrane</location>
    </subcellularLocation>
</comment>
<evidence type="ECO:0000256" key="2">
    <source>
        <dbReference type="ARBA" id="ARBA00022617"/>
    </source>
</evidence>
<keyword evidence="5 8" id="KW-1133">Transmembrane helix</keyword>
<dbReference type="GO" id="GO:0046872">
    <property type="term" value="F:metal ion binding"/>
    <property type="evidence" value="ECO:0007669"/>
    <property type="project" value="UniProtKB-KW"/>
</dbReference>
<evidence type="ECO:0000313" key="10">
    <source>
        <dbReference type="Proteomes" id="UP001303373"/>
    </source>
</evidence>
<dbReference type="GO" id="GO:0005739">
    <property type="term" value="C:mitochondrion"/>
    <property type="evidence" value="ECO:0007669"/>
    <property type="project" value="GOC"/>
</dbReference>
<feature type="transmembrane region" description="Helical" evidence="8">
    <location>
        <begin position="88"/>
        <end position="107"/>
    </location>
</feature>
<keyword evidence="6" id="KW-0408">Iron</keyword>
<feature type="transmembrane region" description="Helical" evidence="8">
    <location>
        <begin position="119"/>
        <end position="142"/>
    </location>
</feature>
<dbReference type="CDD" id="cd03499">
    <property type="entry name" value="SQR_TypeC_SdhC"/>
    <property type="match status" value="1"/>
</dbReference>
<evidence type="ECO:0000256" key="3">
    <source>
        <dbReference type="ARBA" id="ARBA00022692"/>
    </source>
</evidence>
<accession>A0AAQ3M8R1</accession>
<evidence type="ECO:0000256" key="1">
    <source>
        <dbReference type="ARBA" id="ARBA00004370"/>
    </source>
</evidence>